<proteinExistence type="predicted"/>
<reference evidence="2 3" key="1">
    <citation type="submission" date="2013-08" db="EMBL/GenBank/DDBJ databases">
        <title>The genome sequence of Skermanella stibiiresistens.</title>
        <authorList>
            <person name="Zhu W."/>
            <person name="Wang G."/>
        </authorList>
    </citation>
    <scope>NUCLEOTIDE SEQUENCE [LARGE SCALE GENOMIC DNA]</scope>
    <source>
        <strain evidence="2 3">SB22</strain>
    </source>
</reference>
<dbReference type="Proteomes" id="UP000019486">
    <property type="component" value="Unassembled WGS sequence"/>
</dbReference>
<dbReference type="Gene3D" id="3.40.50.1820">
    <property type="entry name" value="alpha/beta hydrolase"/>
    <property type="match status" value="1"/>
</dbReference>
<dbReference type="SUPFAM" id="SSF53474">
    <property type="entry name" value="alpha/beta-Hydrolases"/>
    <property type="match status" value="1"/>
</dbReference>
<dbReference type="AlphaFoldDB" id="W9H7F5"/>
<comment type="caution">
    <text evidence="2">The sequence shown here is derived from an EMBL/GenBank/DDBJ whole genome shotgun (WGS) entry which is preliminary data.</text>
</comment>
<evidence type="ECO:0000313" key="3">
    <source>
        <dbReference type="Proteomes" id="UP000019486"/>
    </source>
</evidence>
<dbReference type="EMBL" id="AVFL01000006">
    <property type="protein sequence ID" value="EWY40696.1"/>
    <property type="molecule type" value="Genomic_DNA"/>
</dbReference>
<dbReference type="Pfam" id="PF12697">
    <property type="entry name" value="Abhydrolase_6"/>
    <property type="match status" value="1"/>
</dbReference>
<sequence length="301" mass="32989">MGTRATKKISERVVFAATTDSYSHAGVLFEPEGERARTLVIWLHGIHLQFCEPEYVAIGRAVAGPRVAFLTANTRGHDFGAWMRGENGLKLAGSGWELLHECPADLEGWLRFAEAEGYGNVVLAGHGFGGSKIIHHLSSRNEPMVRGIILASCASIVRDLLKPEYHALAKRMVEEGRGTDLLPWGARPGVIPSTVSAQVLVARERLHHDLYGDGQQPPALTRIRVPLIAWFGEKEVRVGQDNQQLLHSTAQNLTACPLVETKLLPGVTYLYTGVEDVIAKEILQWVGRVSPSGKAKRTSRP</sequence>
<dbReference type="InterPro" id="IPR000073">
    <property type="entry name" value="AB_hydrolase_1"/>
</dbReference>
<keyword evidence="3" id="KW-1185">Reference proteome</keyword>
<dbReference type="STRING" id="1385369.N825_32740"/>
<protein>
    <recommendedName>
        <fullName evidence="1">AB hydrolase-1 domain-containing protein</fullName>
    </recommendedName>
</protein>
<dbReference type="InterPro" id="IPR029058">
    <property type="entry name" value="AB_hydrolase_fold"/>
</dbReference>
<name>W9H7F5_9PROT</name>
<feature type="domain" description="AB hydrolase-1" evidence="1">
    <location>
        <begin position="41"/>
        <end position="247"/>
    </location>
</feature>
<evidence type="ECO:0000313" key="2">
    <source>
        <dbReference type="EMBL" id="EWY40696.1"/>
    </source>
</evidence>
<accession>W9H7F5</accession>
<evidence type="ECO:0000259" key="1">
    <source>
        <dbReference type="Pfam" id="PF12697"/>
    </source>
</evidence>
<gene>
    <name evidence="2" type="ORF">N825_32740</name>
</gene>
<organism evidence="2 3">
    <name type="scientific">Skermanella stibiiresistens SB22</name>
    <dbReference type="NCBI Taxonomy" id="1385369"/>
    <lineage>
        <taxon>Bacteria</taxon>
        <taxon>Pseudomonadati</taxon>
        <taxon>Pseudomonadota</taxon>
        <taxon>Alphaproteobacteria</taxon>
        <taxon>Rhodospirillales</taxon>
        <taxon>Azospirillaceae</taxon>
        <taxon>Skermanella</taxon>
    </lineage>
</organism>